<feature type="transmembrane region" description="Helical" evidence="2">
    <location>
        <begin position="135"/>
        <end position="154"/>
    </location>
</feature>
<keyword evidence="2" id="KW-1133">Transmembrane helix</keyword>
<evidence type="ECO:0000313" key="5">
    <source>
        <dbReference type="Proteomes" id="UP000245876"/>
    </source>
</evidence>
<dbReference type="InterPro" id="IPR026870">
    <property type="entry name" value="Zinc_ribbon_dom"/>
</dbReference>
<dbReference type="InterPro" id="IPR005543">
    <property type="entry name" value="PASTA_dom"/>
</dbReference>
<keyword evidence="5" id="KW-1185">Reference proteome</keyword>
<proteinExistence type="predicted"/>
<keyword evidence="2" id="KW-0812">Transmembrane</keyword>
<evidence type="ECO:0000259" key="3">
    <source>
        <dbReference type="PROSITE" id="PS51178"/>
    </source>
</evidence>
<feature type="domain" description="PASTA" evidence="3">
    <location>
        <begin position="312"/>
        <end position="378"/>
    </location>
</feature>
<protein>
    <submittedName>
        <fullName evidence="4">Penicillin-binding protein</fullName>
    </submittedName>
</protein>
<organism evidence="4 5">
    <name type="scientific">Bifidobacterium callitrichidarum</name>
    <dbReference type="NCBI Taxonomy" id="2052941"/>
    <lineage>
        <taxon>Bacteria</taxon>
        <taxon>Bacillati</taxon>
        <taxon>Actinomycetota</taxon>
        <taxon>Actinomycetes</taxon>
        <taxon>Bifidobacteriales</taxon>
        <taxon>Bifidobacteriaceae</taxon>
        <taxon>Bifidobacterium</taxon>
    </lineage>
</organism>
<name>A0A2U2NAH2_9BIFI</name>
<gene>
    <name evidence="4" type="ORF">DF196_05825</name>
</gene>
<dbReference type="Pfam" id="PF03793">
    <property type="entry name" value="PASTA"/>
    <property type="match status" value="1"/>
</dbReference>
<dbReference type="Pfam" id="PF13240">
    <property type="entry name" value="Zn_Ribbon_1"/>
    <property type="match status" value="1"/>
</dbReference>
<dbReference type="PROSITE" id="PS51178">
    <property type="entry name" value="PASTA"/>
    <property type="match status" value="1"/>
</dbReference>
<evidence type="ECO:0000256" key="1">
    <source>
        <dbReference type="SAM" id="MobiDB-lite"/>
    </source>
</evidence>
<accession>A0A2U2NAH2</accession>
<feature type="region of interest" description="Disordered" evidence="1">
    <location>
        <begin position="656"/>
        <end position="677"/>
    </location>
</feature>
<evidence type="ECO:0000313" key="4">
    <source>
        <dbReference type="EMBL" id="PWG65999.1"/>
    </source>
</evidence>
<dbReference type="AlphaFoldDB" id="A0A2U2NAH2"/>
<comment type="caution">
    <text evidence="4">The sequence shown here is derived from an EMBL/GenBank/DDBJ whole genome shotgun (WGS) entry which is preliminary data.</text>
</comment>
<dbReference type="EMBL" id="QFFM01000010">
    <property type="protein sequence ID" value="PWG65999.1"/>
    <property type="molecule type" value="Genomic_DNA"/>
</dbReference>
<reference evidence="4 5" key="1">
    <citation type="journal article" date="2018" name="Int. J. Syst. Evol. Microbiol.">
        <title>Bifidobacterium callitrichidarum sp. nov. from the faeces of the emperor tamarin (Saguinus imperator).</title>
        <authorList>
            <person name="Modesto M."/>
            <person name="Michelini S."/>
            <person name="Sansosti M.C."/>
            <person name="De Filippo C."/>
            <person name="Cavalieri D."/>
            <person name="Qvirist L."/>
            <person name="Andlid T."/>
            <person name="Spiezio C."/>
            <person name="Sandri C."/>
            <person name="Pascarelli S."/>
            <person name="Sgorbati B."/>
            <person name="Mattarelli P."/>
        </authorList>
    </citation>
    <scope>NUCLEOTIDE SEQUENCE [LARGE SCALE GENOMIC DNA]</scope>
    <source>
        <strain evidence="4 5">TRI 5</strain>
    </source>
</reference>
<dbReference type="CDD" id="cd06577">
    <property type="entry name" value="PASTA_pknB"/>
    <property type="match status" value="1"/>
</dbReference>
<keyword evidence="2" id="KW-0472">Membrane</keyword>
<dbReference type="Gene3D" id="3.30.10.20">
    <property type="match status" value="1"/>
</dbReference>
<evidence type="ECO:0000256" key="2">
    <source>
        <dbReference type="SAM" id="Phobius"/>
    </source>
</evidence>
<dbReference type="Proteomes" id="UP000245876">
    <property type="component" value="Unassembled WGS sequence"/>
</dbReference>
<sequence length="850" mass="87561">MVRDCTIRIEGRPRMFCARCGAANKDGNKFCVGCGAPLRRGGRATTPAGQPGVRLPAPGAVPLPQTASVPVRPAANSGAIPAPAGTGVPMPPATAATPSGPVVHSGVTATTIPVAPAGTAAPTTAAAPAKPDRMVLLLAALLAVLVVAGIALFATRKAELWGGRSLPDPASIAVAASDTGDGQSAEVKASDVTAALKAKGFGARTEQVFSGKTEGSFVGYKGTQPGARMPKGAVITVQESAGPGVPKGVIGKQAEQVTSTFNTMGVPVHYKKVIVNDTKRMPEGSVVATYPAAGTGLPEDKRDEGIYIGVAGKGDGIGADIVGQDAADVRSELESQGYDVTVKRHFASENMVGKVIGADPAPGSPTTSGESITLYQGVDAGSVNDLMIDTSGRSQPGARTLYMMSDAITGTYCKATITDIDKDCMTLSAGENDYGDTTISQTWGSSAGSDSSDGTEVSQCFASNGGDVARCSIDITSDGQKYEGGSKNRLITKNWGMFDFGSGGEGAMCGGQMISTWFDGCRNGVPSARSESDGWDGSATYEMKANDLFVYVAAGADIKAAEEGGYFDADAVKAAGKQKAVDGDRTFILYRDPALYDQTSVKVTKENVGDNPFVPSTDDTNDVKFKPAASDATAYYLVDQTGDYDWDSMTNLSVKGAKDSDGSSGDSSSTAQGKSNTAADKVFKEAMKEAAEEYGFSSGAGGWGTSLTVHEDGTFEGTYIDTDLGGGGSEYPRGTRSQSEFSGKFVSAKKNDDGTYTLQCDTKGLKIKGTVGDSYDENGAKVTITEPYGMSPCGEFTLYPKGYAVSRLSDAMKGWGAGYFGSDRQASALPGPALVNETSGSGETFYSNLV</sequence>